<evidence type="ECO:0000313" key="7">
    <source>
        <dbReference type="EMBL" id="PIT92358.1"/>
    </source>
</evidence>
<dbReference type="EMBL" id="PFBA01000024">
    <property type="protein sequence ID" value="PIT92358.1"/>
    <property type="molecule type" value="Genomic_DNA"/>
</dbReference>
<evidence type="ECO:0000256" key="1">
    <source>
        <dbReference type="ARBA" id="ARBA00004947"/>
    </source>
</evidence>
<dbReference type="PANTHER" id="PTHR43725:SF53">
    <property type="entry name" value="UDP-ARABINOSE 4-EPIMERASE 1"/>
    <property type="match status" value="1"/>
</dbReference>
<evidence type="ECO:0000256" key="3">
    <source>
        <dbReference type="ARBA" id="ARBA00018569"/>
    </source>
</evidence>
<reference evidence="8" key="1">
    <citation type="submission" date="2017-09" db="EMBL/GenBank/DDBJ databases">
        <title>Depth-based differentiation of microbial function through sediment-hosted aquifers and enrichment of novel symbionts in the deep terrestrial subsurface.</title>
        <authorList>
            <person name="Probst A.J."/>
            <person name="Ladd B."/>
            <person name="Jarett J.K."/>
            <person name="Geller-Mcgrath D.E."/>
            <person name="Sieber C.M.K."/>
            <person name="Emerson J.B."/>
            <person name="Anantharaman K."/>
            <person name="Thomas B.C."/>
            <person name="Malmstrom R."/>
            <person name="Stieglmeier M."/>
            <person name="Klingl A."/>
            <person name="Woyke T."/>
            <person name="Ryan C.M."/>
            <person name="Banfield J.F."/>
        </authorList>
    </citation>
    <scope>NUCLEOTIDE SEQUENCE [LARGE SCALE GENOMIC DNA]</scope>
</reference>
<name>A0A2M6WHS7_9BACT</name>
<dbReference type="InterPro" id="IPR036291">
    <property type="entry name" value="NAD(P)-bd_dom_sf"/>
</dbReference>
<organism evidence="7 8">
    <name type="scientific">Candidatus Harrisonbacteria bacterium CG10_big_fil_rev_8_21_14_0_10_42_17</name>
    <dbReference type="NCBI Taxonomy" id="1974584"/>
    <lineage>
        <taxon>Bacteria</taxon>
        <taxon>Candidatus Harrisoniibacteriota</taxon>
    </lineage>
</organism>
<dbReference type="Gene3D" id="3.40.50.720">
    <property type="entry name" value="NAD(P)-binding Rossmann-like Domain"/>
    <property type="match status" value="1"/>
</dbReference>
<feature type="domain" description="NAD-dependent epimerase/dehydratase" evidence="6">
    <location>
        <begin position="4"/>
        <end position="237"/>
    </location>
</feature>
<gene>
    <name evidence="7" type="ORF">COU08_02535</name>
</gene>
<accession>A0A2M6WHS7</accession>
<comment type="pathway">
    <text evidence="1">Carbohydrate metabolism; galactose metabolism.</text>
</comment>
<dbReference type="Gene3D" id="3.90.25.10">
    <property type="entry name" value="UDP-galactose 4-epimerase, domain 1"/>
    <property type="match status" value="1"/>
</dbReference>
<evidence type="ECO:0000256" key="4">
    <source>
        <dbReference type="ARBA" id="ARBA00031367"/>
    </source>
</evidence>
<evidence type="ECO:0000256" key="2">
    <source>
        <dbReference type="ARBA" id="ARBA00007637"/>
    </source>
</evidence>
<evidence type="ECO:0000256" key="5">
    <source>
        <dbReference type="ARBA" id="ARBA00033067"/>
    </source>
</evidence>
<dbReference type="PANTHER" id="PTHR43725">
    <property type="entry name" value="UDP-GLUCOSE 4-EPIMERASE"/>
    <property type="match status" value="1"/>
</dbReference>
<sequence>MHYIVTGGAGFIGSHLVEALIGEGDEVTVLDNYSTGKKENIHPKAIVKNIDIRSKDEVKPLFHGVDGIFHLAALPRVQLSIEDPVTTNEHNVTTTVSVLTAAHEAGVKRVVYSASSSAYGDVKTMPLKENLPANPMSPYGLQKYIGEEYCKLFSQIYNLETVCLRYFNVYGPKMADTGAYLTVIKVMLKQHTNGEPLTITGDGTQTRDFTHVRDVARANILAMKSDKVGRGEAVNIGAGRGVSINTIAELIGGEKKYIPARLEPHDTLADNRRAKELLNWEPQEKLEDAIEELKQGKAKMN</sequence>
<dbReference type="Proteomes" id="UP000228635">
    <property type="component" value="Unassembled WGS sequence"/>
</dbReference>
<comment type="similarity">
    <text evidence="2">Belongs to the NAD(P)-dependent epimerase/dehydratase family.</text>
</comment>
<dbReference type="InterPro" id="IPR001509">
    <property type="entry name" value="Epimerase_deHydtase"/>
</dbReference>
<evidence type="ECO:0000259" key="6">
    <source>
        <dbReference type="Pfam" id="PF01370"/>
    </source>
</evidence>
<proteinExistence type="inferred from homology"/>
<protein>
    <recommendedName>
        <fullName evidence="3">UDP-glucose 4-epimerase</fullName>
    </recommendedName>
    <alternativeName>
        <fullName evidence="5">Galactowaldenase</fullName>
    </alternativeName>
    <alternativeName>
        <fullName evidence="4">UDP-galactose 4-epimerase</fullName>
    </alternativeName>
</protein>
<evidence type="ECO:0000313" key="8">
    <source>
        <dbReference type="Proteomes" id="UP000228635"/>
    </source>
</evidence>
<dbReference type="AlphaFoldDB" id="A0A2M6WHS7"/>
<dbReference type="Pfam" id="PF01370">
    <property type="entry name" value="Epimerase"/>
    <property type="match status" value="1"/>
</dbReference>
<comment type="caution">
    <text evidence="7">The sequence shown here is derived from an EMBL/GenBank/DDBJ whole genome shotgun (WGS) entry which is preliminary data.</text>
</comment>
<dbReference type="SUPFAM" id="SSF51735">
    <property type="entry name" value="NAD(P)-binding Rossmann-fold domains"/>
    <property type="match status" value="1"/>
</dbReference>